<sequence length="162" mass="17094">MATPKLTPAFKVVAYVPAPLVMTPGNENSSLVAVNGDGGYVETADGSTKLDITAISDWISLPAGKTTADIDCRMSAKSTDGIAIDMHYLGKFTGSLNTASVFAGKAGSSVDFGDEYLYTTPRVWSRSEKFAWVNNAVFVAVGRASCPDGSKVQLEYNILKVG</sequence>
<dbReference type="Gene3D" id="2.40.160.20">
    <property type="match status" value="1"/>
</dbReference>
<dbReference type="Proteomes" id="UP000737391">
    <property type="component" value="Unassembled WGS sequence"/>
</dbReference>
<evidence type="ECO:0000313" key="2">
    <source>
        <dbReference type="Proteomes" id="UP000737391"/>
    </source>
</evidence>
<name>A0A9P5B199_9HYPO</name>
<accession>A0A9P5B199</accession>
<organism evidence="1 2">
    <name type="scientific">Fusarium agapanthi</name>
    <dbReference type="NCBI Taxonomy" id="1803897"/>
    <lineage>
        <taxon>Eukaryota</taxon>
        <taxon>Fungi</taxon>
        <taxon>Dikarya</taxon>
        <taxon>Ascomycota</taxon>
        <taxon>Pezizomycotina</taxon>
        <taxon>Sordariomycetes</taxon>
        <taxon>Hypocreomycetidae</taxon>
        <taxon>Hypocreales</taxon>
        <taxon>Nectriaceae</taxon>
        <taxon>Fusarium</taxon>
        <taxon>Fusarium fujikuroi species complex</taxon>
    </lineage>
</organism>
<dbReference type="Pfam" id="PF11578">
    <property type="entry name" value="DUF3237"/>
    <property type="match status" value="1"/>
</dbReference>
<gene>
    <name evidence="1" type="ORF">FAGAP_10172</name>
</gene>
<dbReference type="EMBL" id="LUFC02000860">
    <property type="protein sequence ID" value="KAF4493695.1"/>
    <property type="molecule type" value="Genomic_DNA"/>
</dbReference>
<dbReference type="AlphaFoldDB" id="A0A9P5B199"/>
<dbReference type="OrthoDB" id="2544694at2759"/>
<proteinExistence type="predicted"/>
<evidence type="ECO:0000313" key="1">
    <source>
        <dbReference type="EMBL" id="KAF4493695.1"/>
    </source>
</evidence>
<comment type="caution">
    <text evidence="1">The sequence shown here is derived from an EMBL/GenBank/DDBJ whole genome shotgun (WGS) entry which is preliminary data.</text>
</comment>
<keyword evidence="2" id="KW-1185">Reference proteome</keyword>
<reference evidence="1" key="1">
    <citation type="submission" date="2020-01" db="EMBL/GenBank/DDBJ databases">
        <title>Identification and distribution of gene clusters putatively required for synthesis of sphingolipid metabolism inhibitors in phylogenetically diverse species of the filamentous fungus Fusarium.</title>
        <authorList>
            <person name="Kim H.-S."/>
            <person name="Busman M."/>
            <person name="Brown D.W."/>
            <person name="Divon H."/>
            <person name="Uhlig S."/>
            <person name="Proctor R.H."/>
        </authorList>
    </citation>
    <scope>NUCLEOTIDE SEQUENCE</scope>
    <source>
        <strain evidence="1">NRRL 31653</strain>
    </source>
</reference>
<protein>
    <submittedName>
        <fullName evidence="1">Uncharacterized protein</fullName>
    </submittedName>
</protein>